<gene>
    <name evidence="1" type="ORF">IQ35_00530</name>
</gene>
<proteinExistence type="predicted"/>
<comment type="caution">
    <text evidence="1">The sequence shown here is derived from an EMBL/GenBank/DDBJ whole genome shotgun (WGS) entry which is preliminary data.</text>
</comment>
<evidence type="ECO:0000313" key="1">
    <source>
        <dbReference type="EMBL" id="TWH96599.1"/>
    </source>
</evidence>
<keyword evidence="2" id="KW-1185">Reference proteome</keyword>
<name>A0A562KMG4_SPHWJ</name>
<sequence>MVVTDLSLGFDPARERMMAESTGQYRFAENVMFALSDPALGISMWLHLGTWPDDFGIWEDYVQLHLPNNQGTLWSKSYMRVPADMRPAGPNLRAQCLEPWKRWRLTYDGIAYRTAPEALRTGFAQDGAREILGFDLQLDMAGPVWDAHSSAESKHGGGSMADQAWAKDHYQQLYTVSGTITIDGETKPFNGTGVRDHSRGQRGVRMDQFAGHALISALYPSGKGFGMQRMWNPEGKVTLDTAFVYIDGRYEFASVVECPRLGRELQYAGEKLKLVLRSDIGEHHFEGEVVHSGFSTMADEMQGLNIGAKPDNPTGYFVPAFARWTWDGEEAIGLTERSERAFRNPPVVA</sequence>
<protein>
    <submittedName>
        <fullName evidence="1">Uncharacterized protein</fullName>
    </submittedName>
</protein>
<dbReference type="Proteomes" id="UP000316624">
    <property type="component" value="Unassembled WGS sequence"/>
</dbReference>
<dbReference type="AlphaFoldDB" id="A0A562KMG4"/>
<organism evidence="1 2">
    <name type="scientific">Sphingobium wenxiniae (strain DSM 21828 / CGMCC 1.7748 / JZ-1)</name>
    <dbReference type="NCBI Taxonomy" id="595605"/>
    <lineage>
        <taxon>Bacteria</taxon>
        <taxon>Pseudomonadati</taxon>
        <taxon>Pseudomonadota</taxon>
        <taxon>Alphaproteobacteria</taxon>
        <taxon>Sphingomonadales</taxon>
        <taxon>Sphingomonadaceae</taxon>
        <taxon>Sphingobium</taxon>
    </lineage>
</organism>
<evidence type="ECO:0000313" key="2">
    <source>
        <dbReference type="Proteomes" id="UP000316624"/>
    </source>
</evidence>
<accession>A0A562KMG4</accession>
<reference evidence="1 2" key="1">
    <citation type="journal article" date="2015" name="Stand. Genomic Sci.">
        <title>Genomic Encyclopedia of Bacterial and Archaeal Type Strains, Phase III: the genomes of soil and plant-associated and newly described type strains.</title>
        <authorList>
            <person name="Whitman W.B."/>
            <person name="Woyke T."/>
            <person name="Klenk H.P."/>
            <person name="Zhou Y."/>
            <person name="Lilburn T.G."/>
            <person name="Beck B.J."/>
            <person name="De Vos P."/>
            <person name="Vandamme P."/>
            <person name="Eisen J.A."/>
            <person name="Garrity G."/>
            <person name="Hugenholtz P."/>
            <person name="Kyrpides N.C."/>
        </authorList>
    </citation>
    <scope>NUCLEOTIDE SEQUENCE [LARGE SCALE GENOMIC DNA]</scope>
    <source>
        <strain evidence="1 2">CGMCC 1.7748</strain>
    </source>
</reference>
<dbReference type="SUPFAM" id="SSF159245">
    <property type="entry name" value="AttH-like"/>
    <property type="match status" value="1"/>
</dbReference>
<dbReference type="EMBL" id="VLKK01000002">
    <property type="protein sequence ID" value="TWH96599.1"/>
    <property type="molecule type" value="Genomic_DNA"/>
</dbReference>